<keyword evidence="2" id="KW-1185">Reference proteome</keyword>
<organism evidence="1 2">
    <name type="scientific">Frigoriglobus tundricola</name>
    <dbReference type="NCBI Taxonomy" id="2774151"/>
    <lineage>
        <taxon>Bacteria</taxon>
        <taxon>Pseudomonadati</taxon>
        <taxon>Planctomycetota</taxon>
        <taxon>Planctomycetia</taxon>
        <taxon>Gemmatales</taxon>
        <taxon>Gemmataceae</taxon>
        <taxon>Frigoriglobus</taxon>
    </lineage>
</organism>
<dbReference type="EMBL" id="CP053452">
    <property type="protein sequence ID" value="QJW92827.1"/>
    <property type="molecule type" value="Genomic_DNA"/>
</dbReference>
<protein>
    <submittedName>
        <fullName evidence="1">Uncharacterized protein</fullName>
    </submittedName>
</protein>
<name>A0A6M5YFP3_9BACT</name>
<reference evidence="2" key="1">
    <citation type="submission" date="2020-05" db="EMBL/GenBank/DDBJ databases">
        <title>Frigoriglobus tundricola gen. nov., sp. nov., a psychrotolerant cellulolytic planctomycete of the family Gemmataceae with two divergent copies of 16S rRNA gene.</title>
        <authorList>
            <person name="Kulichevskaya I.S."/>
            <person name="Ivanova A.A."/>
            <person name="Naumoff D.G."/>
            <person name="Beletsky A.V."/>
            <person name="Rijpstra W.I.C."/>
            <person name="Sinninghe Damste J.S."/>
            <person name="Mardanov A.V."/>
            <person name="Ravin N.V."/>
            <person name="Dedysh S.N."/>
        </authorList>
    </citation>
    <scope>NUCLEOTIDE SEQUENCE [LARGE SCALE GENOMIC DNA]</scope>
    <source>
        <strain evidence="2">PL17</strain>
    </source>
</reference>
<evidence type="ECO:0000313" key="1">
    <source>
        <dbReference type="EMBL" id="QJW92827.1"/>
    </source>
</evidence>
<accession>A0A6M5YFP3</accession>
<dbReference type="Proteomes" id="UP000503447">
    <property type="component" value="Chromosome"/>
</dbReference>
<gene>
    <name evidence="1" type="ORF">FTUN_0324</name>
</gene>
<dbReference type="AlphaFoldDB" id="A0A6M5YFP3"/>
<sequence length="86" mass="9001">MKESLAEIIRAAGPGGRYKLLCDPSTRWTLQAVAGNSAPGTRSPRGRYGVVSRSPFHPVSGFRLIVPPARVDRGPAGAADLPPPAP</sequence>
<dbReference type="KEGG" id="ftj:FTUN_0324"/>
<proteinExistence type="predicted"/>
<evidence type="ECO:0000313" key="2">
    <source>
        <dbReference type="Proteomes" id="UP000503447"/>
    </source>
</evidence>